<evidence type="ECO:0000313" key="4">
    <source>
        <dbReference type="Proteomes" id="UP001266357"/>
    </source>
</evidence>
<comment type="pathway">
    <text evidence="1">Cofactor biosynthesis; ubiquinone biosynthesis.</text>
</comment>
<comment type="caution">
    <text evidence="3">The sequence shown here is derived from an EMBL/GenBank/DDBJ whole genome shotgun (WGS) entry which is preliminary data.</text>
</comment>
<comment type="similarity">
    <text evidence="1">Belongs to the UbiT family.</text>
</comment>
<dbReference type="SUPFAM" id="SSF55718">
    <property type="entry name" value="SCP-like"/>
    <property type="match status" value="1"/>
</dbReference>
<evidence type="ECO:0000259" key="2">
    <source>
        <dbReference type="Pfam" id="PF02036"/>
    </source>
</evidence>
<gene>
    <name evidence="1" type="primary">ubiT</name>
    <name evidence="3" type="ORF">RM573_00980</name>
</gene>
<proteinExistence type="inferred from homology"/>
<dbReference type="InterPro" id="IPR036527">
    <property type="entry name" value="SCP2_sterol-bd_dom_sf"/>
</dbReference>
<dbReference type="Pfam" id="PF02036">
    <property type="entry name" value="SCP2"/>
    <property type="match status" value="1"/>
</dbReference>
<dbReference type="PIRSF" id="PIRSF025550">
    <property type="entry name" value="UCP025550_lpd_carrier"/>
    <property type="match status" value="1"/>
</dbReference>
<dbReference type="RefSeq" id="WP_311575873.1">
    <property type="nucleotide sequence ID" value="NZ_JAVRIF010000001.1"/>
</dbReference>
<feature type="domain" description="SCP2" evidence="2">
    <location>
        <begin position="52"/>
        <end position="144"/>
    </location>
</feature>
<dbReference type="Proteomes" id="UP001266357">
    <property type="component" value="Unassembled WGS sequence"/>
</dbReference>
<reference evidence="3 4" key="1">
    <citation type="submission" date="2023-09" db="EMBL/GenBank/DDBJ databases">
        <authorList>
            <person name="Rey-Velasco X."/>
        </authorList>
    </citation>
    <scope>NUCLEOTIDE SEQUENCE [LARGE SCALE GENOMIC DNA]</scope>
    <source>
        <strain evidence="3 4">W431</strain>
    </source>
</reference>
<dbReference type="PANTHER" id="PTHR10094:SF25">
    <property type="entry name" value="SCP2 STEROL-BINDING DOMAIN-CONTAINING PROTEIN 1"/>
    <property type="match status" value="1"/>
</dbReference>
<dbReference type="InterPro" id="IPR003033">
    <property type="entry name" value="SCP2_sterol-bd_dom"/>
</dbReference>
<evidence type="ECO:0000256" key="1">
    <source>
        <dbReference type="HAMAP-Rule" id="MF_02231"/>
    </source>
</evidence>
<accession>A0ABU2ZX18</accession>
<protein>
    <recommendedName>
        <fullName evidence="1">Ubiquinone biosynthesis accessory factor UbiT</fullName>
    </recommendedName>
</protein>
<dbReference type="Gene3D" id="3.30.1050.10">
    <property type="entry name" value="SCP2 sterol-binding domain"/>
    <property type="match status" value="1"/>
</dbReference>
<organism evidence="3 4">
    <name type="scientific">Thalassotalea castellviae</name>
    <dbReference type="NCBI Taxonomy" id="3075612"/>
    <lineage>
        <taxon>Bacteria</taxon>
        <taxon>Pseudomonadati</taxon>
        <taxon>Pseudomonadota</taxon>
        <taxon>Gammaproteobacteria</taxon>
        <taxon>Alteromonadales</taxon>
        <taxon>Colwelliaceae</taxon>
        <taxon>Thalassotalea</taxon>
    </lineage>
</organism>
<dbReference type="HAMAP" id="MF_02231">
    <property type="entry name" value="UbiT"/>
    <property type="match status" value="1"/>
</dbReference>
<keyword evidence="1" id="KW-0831">Ubiquinone biosynthesis</keyword>
<dbReference type="InterPro" id="IPR016830">
    <property type="entry name" value="UbiT"/>
</dbReference>
<dbReference type="PANTHER" id="PTHR10094">
    <property type="entry name" value="STEROL CARRIER PROTEIN 2 SCP-2 FAMILY PROTEIN"/>
    <property type="match status" value="1"/>
</dbReference>
<dbReference type="EMBL" id="JAVRIF010000001">
    <property type="protein sequence ID" value="MDT0602163.1"/>
    <property type="molecule type" value="Genomic_DNA"/>
</dbReference>
<name>A0ABU2ZX18_9GAMM</name>
<keyword evidence="4" id="KW-1185">Reference proteome</keyword>
<sequence length="175" mass="19471">MRNLIPCSHFTANYGAKLLNNLPSILTPVLTRIPDSVHKACLLPILHSIFSDAINEGDFDFLQGSWLNININDLGISWLLSFQNDRLIMAPKNSKKADVCFFANGDDLLLIAGRKEDPDTLFFQRRLKIEGNTELGLAVKNVIDALDLDQLPSIAHNVVSHCANIIAKHRVQSID</sequence>
<evidence type="ECO:0000313" key="3">
    <source>
        <dbReference type="EMBL" id="MDT0602163.1"/>
    </source>
</evidence>
<comment type="function">
    <text evidence="1">Required for O(2)-independent ubiquinone (coenzyme Q) biosynthesis. Likely functions as an accessory factor.</text>
</comment>